<name>A0A517ZW41_9PLAN</name>
<gene>
    <name evidence="1" type="ORF">Mal52_52240</name>
</gene>
<dbReference type="AlphaFoldDB" id="A0A517ZW41"/>
<proteinExistence type="predicted"/>
<protein>
    <submittedName>
        <fullName evidence="1">Uncharacterized protein</fullName>
    </submittedName>
</protein>
<dbReference type="KEGG" id="sdyn:Mal52_52240"/>
<reference evidence="1 2" key="1">
    <citation type="submission" date="2019-02" db="EMBL/GenBank/DDBJ databases">
        <title>Deep-cultivation of Planctomycetes and their phenomic and genomic characterization uncovers novel biology.</title>
        <authorList>
            <person name="Wiegand S."/>
            <person name="Jogler M."/>
            <person name="Boedeker C."/>
            <person name="Pinto D."/>
            <person name="Vollmers J."/>
            <person name="Rivas-Marin E."/>
            <person name="Kohn T."/>
            <person name="Peeters S.H."/>
            <person name="Heuer A."/>
            <person name="Rast P."/>
            <person name="Oberbeckmann S."/>
            <person name="Bunk B."/>
            <person name="Jeske O."/>
            <person name="Meyerdierks A."/>
            <person name="Storesund J.E."/>
            <person name="Kallscheuer N."/>
            <person name="Luecker S."/>
            <person name="Lage O.M."/>
            <person name="Pohl T."/>
            <person name="Merkel B.J."/>
            <person name="Hornburger P."/>
            <person name="Mueller R.-W."/>
            <person name="Bruemmer F."/>
            <person name="Labrenz M."/>
            <person name="Spormann A.M."/>
            <person name="Op den Camp H."/>
            <person name="Overmann J."/>
            <person name="Amann R."/>
            <person name="Jetten M.S.M."/>
            <person name="Mascher T."/>
            <person name="Medema M.H."/>
            <person name="Devos D.P."/>
            <person name="Kaster A.-K."/>
            <person name="Ovreas L."/>
            <person name="Rohde M."/>
            <person name="Galperin M.Y."/>
            <person name="Jogler C."/>
        </authorList>
    </citation>
    <scope>NUCLEOTIDE SEQUENCE [LARGE SCALE GENOMIC DNA]</scope>
    <source>
        <strain evidence="1 2">Mal52</strain>
    </source>
</reference>
<dbReference type="EMBL" id="CP036276">
    <property type="protein sequence ID" value="QDU46702.1"/>
    <property type="molecule type" value="Genomic_DNA"/>
</dbReference>
<organism evidence="1 2">
    <name type="scientific">Symmachiella dynata</name>
    <dbReference type="NCBI Taxonomy" id="2527995"/>
    <lineage>
        <taxon>Bacteria</taxon>
        <taxon>Pseudomonadati</taxon>
        <taxon>Planctomycetota</taxon>
        <taxon>Planctomycetia</taxon>
        <taxon>Planctomycetales</taxon>
        <taxon>Planctomycetaceae</taxon>
        <taxon>Symmachiella</taxon>
    </lineage>
</organism>
<evidence type="ECO:0000313" key="1">
    <source>
        <dbReference type="EMBL" id="QDU46702.1"/>
    </source>
</evidence>
<accession>A0A517ZW41</accession>
<sequence length="138" mass="15011">MSKNSRSRQQVALVIVAVLCGLMTTWSIALSEETCSTANCVKFLQFGTADDVSQYCRRSLLTEKWAFPDACCAPSSNPDWCSTQTTNALGSSTRKIMAACTPLCSSGSCGSGNVQPFATNMFVEYVNATRYECRNETE</sequence>
<dbReference type="Proteomes" id="UP000319383">
    <property type="component" value="Chromosome"/>
</dbReference>
<evidence type="ECO:0000313" key="2">
    <source>
        <dbReference type="Proteomes" id="UP000319383"/>
    </source>
</evidence>
<keyword evidence="2" id="KW-1185">Reference proteome</keyword>